<dbReference type="GO" id="GO:0043799">
    <property type="term" value="F:glycine oxidase activity"/>
    <property type="evidence" value="ECO:0007669"/>
    <property type="project" value="UniProtKB-EC"/>
</dbReference>
<feature type="domain" description="FAD dependent oxidoreductase" evidence="6">
    <location>
        <begin position="6"/>
        <end position="352"/>
    </location>
</feature>
<evidence type="ECO:0000256" key="3">
    <source>
        <dbReference type="ARBA" id="ARBA00023002"/>
    </source>
</evidence>
<dbReference type="RefSeq" id="WP_119545220.1">
    <property type="nucleotide sequence ID" value="NZ_QXIR01000002.1"/>
</dbReference>
<dbReference type="EC" id="1.4.3.19" evidence="5"/>
<dbReference type="Gene3D" id="3.50.50.60">
    <property type="entry name" value="FAD/NAD(P)-binding domain"/>
    <property type="match status" value="1"/>
</dbReference>
<dbReference type="GO" id="GO:0005737">
    <property type="term" value="C:cytoplasm"/>
    <property type="evidence" value="ECO:0007669"/>
    <property type="project" value="TreeGrafter"/>
</dbReference>
<dbReference type="InterPro" id="IPR036188">
    <property type="entry name" value="FAD/NAD-bd_sf"/>
</dbReference>
<sequence>MRNTYDVIVVGGGIIGSSVAFQQAKIGKSVLIIEKNEFGMEASQAAAGMLGAQAEIDKNDALLKLALKSRALFPRLVMELEELTGIQAGLVNKGMLKIAQCPDEVHELKKQVQYHAEWDPEVRWLDMNELLQQEPALSSHLAGAMFIPNDGQVMAPQLSQAFYQGALTQGADSIANCEVEEILSTGTHIRGVQTSQNNYFADTVVIASGAWAGKLLYRSGICMDIIPVKGECFSVIPDEPIIKSTIFSPRGCYAVPKKDGRIIVGATTYPGRVDKSVSLNGISHLSEKVLAFLPELKEATWEKAWAGIRPQTRDGLPYIGAHPEYQGLFIAAGHYRNGILLSPITGQIVSDMIENKLTEEERILYETFKIERQTMTAD</sequence>
<gene>
    <name evidence="7" type="primary">thiO</name>
    <name evidence="7" type="ORF">D3H55_01915</name>
</gene>
<dbReference type="AlphaFoldDB" id="A0A3A1R8T5"/>
<protein>
    <recommendedName>
        <fullName evidence="5">glycine oxidase</fullName>
        <ecNumber evidence="5">1.4.3.19</ecNumber>
    </recommendedName>
</protein>
<comment type="caution">
    <text evidence="7">The sequence shown here is derived from an EMBL/GenBank/DDBJ whole genome shotgun (WGS) entry which is preliminary data.</text>
</comment>
<keyword evidence="8" id="KW-1185">Reference proteome</keyword>
<proteinExistence type="predicted"/>
<reference evidence="7 8" key="1">
    <citation type="submission" date="2018-09" db="EMBL/GenBank/DDBJ databases">
        <title>Bacillus saliacetes sp. nov., isolated from Thai shrimp paste (Ka-pi).</title>
        <authorList>
            <person name="Daroonpunt R."/>
            <person name="Tanasupawat S."/>
            <person name="Yiamsombut S."/>
        </authorList>
    </citation>
    <scope>NUCLEOTIDE SEQUENCE [LARGE SCALE GENOMIC DNA]</scope>
    <source>
        <strain evidence="7 8">SKP7-4</strain>
    </source>
</reference>
<dbReference type="Proteomes" id="UP000265801">
    <property type="component" value="Unassembled WGS sequence"/>
</dbReference>
<comment type="pathway">
    <text evidence="1">Cofactor biosynthesis; thiamine diphosphate biosynthesis.</text>
</comment>
<dbReference type="GO" id="GO:0050660">
    <property type="term" value="F:flavin adenine dinucleotide binding"/>
    <property type="evidence" value="ECO:0007669"/>
    <property type="project" value="InterPro"/>
</dbReference>
<evidence type="ECO:0000313" key="7">
    <source>
        <dbReference type="EMBL" id="RIW38322.1"/>
    </source>
</evidence>
<accession>A0A3A1R8T5</accession>
<dbReference type="GO" id="GO:0009228">
    <property type="term" value="P:thiamine biosynthetic process"/>
    <property type="evidence" value="ECO:0007669"/>
    <property type="project" value="UniProtKB-KW"/>
</dbReference>
<evidence type="ECO:0000256" key="1">
    <source>
        <dbReference type="ARBA" id="ARBA00004948"/>
    </source>
</evidence>
<name>A0A3A1R8T5_9BACI</name>
<evidence type="ECO:0000259" key="6">
    <source>
        <dbReference type="Pfam" id="PF01266"/>
    </source>
</evidence>
<dbReference type="SUPFAM" id="SSF54373">
    <property type="entry name" value="FAD-linked reductases, C-terminal domain"/>
    <property type="match status" value="1"/>
</dbReference>
<comment type="catalytic activity">
    <reaction evidence="4">
        <text>glycine + O2 + H2O = glyoxylate + H2O2 + NH4(+)</text>
        <dbReference type="Rhea" id="RHEA:11532"/>
        <dbReference type="ChEBI" id="CHEBI:15377"/>
        <dbReference type="ChEBI" id="CHEBI:15379"/>
        <dbReference type="ChEBI" id="CHEBI:16240"/>
        <dbReference type="ChEBI" id="CHEBI:28938"/>
        <dbReference type="ChEBI" id="CHEBI:36655"/>
        <dbReference type="ChEBI" id="CHEBI:57305"/>
        <dbReference type="EC" id="1.4.3.19"/>
    </reaction>
</comment>
<evidence type="ECO:0000256" key="2">
    <source>
        <dbReference type="ARBA" id="ARBA00022977"/>
    </source>
</evidence>
<evidence type="ECO:0000256" key="5">
    <source>
        <dbReference type="ARBA" id="ARBA00050018"/>
    </source>
</evidence>
<dbReference type="InterPro" id="IPR012727">
    <property type="entry name" value="Gly_oxidase_ThiO"/>
</dbReference>
<keyword evidence="2" id="KW-0784">Thiamine biosynthesis</keyword>
<organism evidence="7 8">
    <name type="scientific">Bacillus salacetis</name>
    <dbReference type="NCBI Taxonomy" id="2315464"/>
    <lineage>
        <taxon>Bacteria</taxon>
        <taxon>Bacillati</taxon>
        <taxon>Bacillota</taxon>
        <taxon>Bacilli</taxon>
        <taxon>Bacillales</taxon>
        <taxon>Bacillaceae</taxon>
        <taxon>Bacillus</taxon>
    </lineage>
</organism>
<dbReference type="SUPFAM" id="SSF51905">
    <property type="entry name" value="FAD/NAD(P)-binding domain"/>
    <property type="match status" value="1"/>
</dbReference>
<dbReference type="Gene3D" id="3.30.9.10">
    <property type="entry name" value="D-Amino Acid Oxidase, subunit A, domain 2"/>
    <property type="match status" value="1"/>
</dbReference>
<dbReference type="NCBIfam" id="TIGR02352">
    <property type="entry name" value="thiamin_ThiO"/>
    <property type="match status" value="1"/>
</dbReference>
<dbReference type="InterPro" id="IPR006076">
    <property type="entry name" value="FAD-dep_OxRdtase"/>
</dbReference>
<dbReference type="Pfam" id="PF01266">
    <property type="entry name" value="DAO"/>
    <property type="match status" value="1"/>
</dbReference>
<keyword evidence="3 7" id="KW-0560">Oxidoreductase</keyword>
<dbReference type="OrthoDB" id="9794226at2"/>
<dbReference type="PANTHER" id="PTHR13847">
    <property type="entry name" value="SARCOSINE DEHYDROGENASE-RELATED"/>
    <property type="match status" value="1"/>
</dbReference>
<dbReference type="EMBL" id="QXIR01000002">
    <property type="protein sequence ID" value="RIW38322.1"/>
    <property type="molecule type" value="Genomic_DNA"/>
</dbReference>
<evidence type="ECO:0000313" key="8">
    <source>
        <dbReference type="Proteomes" id="UP000265801"/>
    </source>
</evidence>
<evidence type="ECO:0000256" key="4">
    <source>
        <dbReference type="ARBA" id="ARBA00049872"/>
    </source>
</evidence>
<dbReference type="PANTHER" id="PTHR13847:SF289">
    <property type="entry name" value="GLYCINE OXIDASE"/>
    <property type="match status" value="1"/>
</dbReference>
<dbReference type="UniPathway" id="UPA00060"/>
<dbReference type="GO" id="GO:0009229">
    <property type="term" value="P:thiamine diphosphate biosynthetic process"/>
    <property type="evidence" value="ECO:0007669"/>
    <property type="project" value="UniProtKB-UniPathway"/>
</dbReference>